<keyword evidence="1" id="KW-1133">Transmembrane helix</keyword>
<evidence type="ECO:0000256" key="1">
    <source>
        <dbReference type="SAM" id="Phobius"/>
    </source>
</evidence>
<protein>
    <submittedName>
        <fullName evidence="4">Acyltransferase family protein</fullName>
        <ecNumber evidence="4">2.3.1.-</ecNumber>
    </submittedName>
</protein>
<evidence type="ECO:0000259" key="3">
    <source>
        <dbReference type="Pfam" id="PF19040"/>
    </source>
</evidence>
<gene>
    <name evidence="4" type="ORF">ABVV53_14635</name>
</gene>
<feature type="transmembrane region" description="Helical" evidence="1">
    <location>
        <begin position="355"/>
        <end position="376"/>
    </location>
</feature>
<proteinExistence type="predicted"/>
<feature type="transmembrane region" description="Helical" evidence="1">
    <location>
        <begin position="169"/>
        <end position="189"/>
    </location>
</feature>
<dbReference type="InterPro" id="IPR043968">
    <property type="entry name" value="SGNH"/>
</dbReference>
<keyword evidence="5" id="KW-1185">Reference proteome</keyword>
<feature type="domain" description="Acyltransferase 3" evidence="2">
    <location>
        <begin position="13"/>
        <end position="333"/>
    </location>
</feature>
<reference evidence="4 5" key="1">
    <citation type="submission" date="2024-07" db="EMBL/GenBank/DDBJ databases">
        <title>Novosphingobium kalidii RD2P27.</title>
        <authorList>
            <person name="Sun J.-Q."/>
        </authorList>
    </citation>
    <scope>NUCLEOTIDE SEQUENCE [LARGE SCALE GENOMIC DNA]</scope>
    <source>
        <strain evidence="4 5">RD2P27</strain>
    </source>
</reference>
<feature type="transmembrane region" description="Helical" evidence="1">
    <location>
        <begin position="201"/>
        <end position="221"/>
    </location>
</feature>
<dbReference type="GO" id="GO:0016746">
    <property type="term" value="F:acyltransferase activity"/>
    <property type="evidence" value="ECO:0007669"/>
    <property type="project" value="UniProtKB-KW"/>
</dbReference>
<organism evidence="4 5">
    <name type="scientific">Novosphingobium kalidii</name>
    <dbReference type="NCBI Taxonomy" id="3230299"/>
    <lineage>
        <taxon>Bacteria</taxon>
        <taxon>Pseudomonadati</taxon>
        <taxon>Pseudomonadota</taxon>
        <taxon>Alphaproteobacteria</taxon>
        <taxon>Sphingomonadales</taxon>
        <taxon>Sphingomonadaceae</taxon>
        <taxon>Novosphingobium</taxon>
    </lineage>
</organism>
<feature type="transmembrane region" description="Helical" evidence="1">
    <location>
        <begin position="80"/>
        <end position="100"/>
    </location>
</feature>
<comment type="caution">
    <text evidence="4">The sequence shown here is derived from an EMBL/GenBank/DDBJ whole genome shotgun (WGS) entry which is preliminary data.</text>
</comment>
<dbReference type="EC" id="2.3.1.-" evidence="4"/>
<dbReference type="PANTHER" id="PTHR23028">
    <property type="entry name" value="ACETYLTRANSFERASE"/>
    <property type="match status" value="1"/>
</dbReference>
<dbReference type="RefSeq" id="WP_353985166.1">
    <property type="nucleotide sequence ID" value="NZ_JBEWLY010000023.1"/>
</dbReference>
<dbReference type="InterPro" id="IPR002656">
    <property type="entry name" value="Acyl_transf_3_dom"/>
</dbReference>
<keyword evidence="1" id="KW-0812">Transmembrane</keyword>
<feature type="transmembrane region" description="Helical" evidence="1">
    <location>
        <begin position="290"/>
        <end position="309"/>
    </location>
</feature>
<feature type="transmembrane region" description="Helical" evidence="1">
    <location>
        <begin position="106"/>
        <end position="124"/>
    </location>
</feature>
<evidence type="ECO:0000259" key="2">
    <source>
        <dbReference type="Pfam" id="PF01757"/>
    </source>
</evidence>
<evidence type="ECO:0000313" key="4">
    <source>
        <dbReference type="EMBL" id="MET1756678.1"/>
    </source>
</evidence>
<dbReference type="InterPro" id="IPR050879">
    <property type="entry name" value="Acyltransferase_3"/>
</dbReference>
<keyword evidence="1" id="KW-0472">Membrane</keyword>
<evidence type="ECO:0000313" key="5">
    <source>
        <dbReference type="Proteomes" id="UP001548713"/>
    </source>
</evidence>
<dbReference type="Pfam" id="PF19040">
    <property type="entry name" value="SGNH"/>
    <property type="match status" value="1"/>
</dbReference>
<sequence>MPARPQTAAAYRADIDGLRALAVIAVVFYHAQPSLAPGGFVGVDVFFVISGYLITRLLDREILEGRFSLVHFYERRVRRILPALFAMLAVTAVVSALLLIPSDFRAFGRNAVGAALFVSNFFLWMQGSYFEGAEARPLLHTWSLAIEEQFYLFFPLVLAGLRREWPTRVVPVVAGLAAFSCVAGALVLSHSPTAAFYLPQYRIWELLCGSLLALGAVPAWPNATVRELGAASGICMILAATFGFSEGMPFPGFAALLPCLGAALIIHAGSSGQTRVGRLLAAKPMVAVGLISYSVYLWHWPLIVFFIYYNIDNPTLLQSLGLIALSFVLGALSWRYVERPFRQSPPRSSRTEIRMFTAAVGSIAAVFALGSVIYLARGFPQRFPEKVRVLSAYAGSQNALADECSSTGLQLMRSSPCTIGNPASASVFLWGDSHAGALYGALQEISRSGPSTIYGATPRCPPLLGIGTNAECIAGNQQRLDYVLGHPEISTVILAARWSLYSRGRATRYGPAETNADLPVLEDSNGTPYPQFTAQAREGLRRGLYDLVHTLLAAGKHVVIMYPVPEMGYDIPSTMARLAAEGRMPNAFAIPERGFLHRQRFSIPLLDGLGNHPNLKRVYPDRTLCPSDRCLGFVDGTPLYFDSHHLSIPGSKRLEPALKSALRDHP</sequence>
<feature type="transmembrane region" description="Helical" evidence="1">
    <location>
        <begin position="250"/>
        <end position="269"/>
    </location>
</feature>
<dbReference type="PANTHER" id="PTHR23028:SF53">
    <property type="entry name" value="ACYL_TRANSF_3 DOMAIN-CONTAINING PROTEIN"/>
    <property type="match status" value="1"/>
</dbReference>
<keyword evidence="4" id="KW-0808">Transferase</keyword>
<feature type="transmembrane region" description="Helical" evidence="1">
    <location>
        <begin position="315"/>
        <end position="334"/>
    </location>
</feature>
<dbReference type="Proteomes" id="UP001548713">
    <property type="component" value="Unassembled WGS sequence"/>
</dbReference>
<name>A0ABV2D4A0_9SPHN</name>
<feature type="transmembrane region" description="Helical" evidence="1">
    <location>
        <begin position="228"/>
        <end position="244"/>
    </location>
</feature>
<dbReference type="EMBL" id="JBEWLY010000023">
    <property type="protein sequence ID" value="MET1756678.1"/>
    <property type="molecule type" value="Genomic_DNA"/>
</dbReference>
<dbReference type="Pfam" id="PF01757">
    <property type="entry name" value="Acyl_transf_3"/>
    <property type="match status" value="1"/>
</dbReference>
<accession>A0ABV2D4A0</accession>
<keyword evidence="4" id="KW-0012">Acyltransferase</keyword>
<feature type="domain" description="SGNH" evidence="3">
    <location>
        <begin position="412"/>
        <end position="659"/>
    </location>
</feature>